<proteinExistence type="predicted"/>
<evidence type="ECO:0000313" key="2">
    <source>
        <dbReference type="Proteomes" id="UP000324222"/>
    </source>
</evidence>
<evidence type="ECO:0000313" key="1">
    <source>
        <dbReference type="EMBL" id="MPC85405.1"/>
    </source>
</evidence>
<reference evidence="1 2" key="1">
    <citation type="submission" date="2019-05" db="EMBL/GenBank/DDBJ databases">
        <title>Another draft genome of Portunus trituberculatus and its Hox gene families provides insights of decapod evolution.</title>
        <authorList>
            <person name="Jeong J.-H."/>
            <person name="Song I."/>
            <person name="Kim S."/>
            <person name="Choi T."/>
            <person name="Kim D."/>
            <person name="Ryu S."/>
            <person name="Kim W."/>
        </authorList>
    </citation>
    <scope>NUCLEOTIDE SEQUENCE [LARGE SCALE GENOMIC DNA]</scope>
    <source>
        <tissue evidence="1">Muscle</tissue>
    </source>
</reference>
<name>A0A5B7ISG8_PORTR</name>
<accession>A0A5B7ISG8</accession>
<dbReference type="EMBL" id="VSRR010068371">
    <property type="protein sequence ID" value="MPC85405.1"/>
    <property type="molecule type" value="Genomic_DNA"/>
</dbReference>
<dbReference type="Proteomes" id="UP000324222">
    <property type="component" value="Unassembled WGS sequence"/>
</dbReference>
<dbReference type="AlphaFoldDB" id="A0A5B7ISG8"/>
<sequence length="125" mass="13388">MTASHSSTQQSVVVVRRWQGIATNWSVHNFTVSGSVGKCSSGSSPQQPFQDVHAPIGLDHPLGAGVSHAGEGTWGETAKEKRNAAQIYHSFPGTSSQEITASARLCECVCVIFKVLASLVFYFHL</sequence>
<protein>
    <submittedName>
        <fullName evidence="1">Uncharacterized protein</fullName>
    </submittedName>
</protein>
<gene>
    <name evidence="1" type="ORF">E2C01_080177</name>
</gene>
<keyword evidence="2" id="KW-1185">Reference proteome</keyword>
<organism evidence="1 2">
    <name type="scientific">Portunus trituberculatus</name>
    <name type="common">Swimming crab</name>
    <name type="synonym">Neptunus trituberculatus</name>
    <dbReference type="NCBI Taxonomy" id="210409"/>
    <lineage>
        <taxon>Eukaryota</taxon>
        <taxon>Metazoa</taxon>
        <taxon>Ecdysozoa</taxon>
        <taxon>Arthropoda</taxon>
        <taxon>Crustacea</taxon>
        <taxon>Multicrustacea</taxon>
        <taxon>Malacostraca</taxon>
        <taxon>Eumalacostraca</taxon>
        <taxon>Eucarida</taxon>
        <taxon>Decapoda</taxon>
        <taxon>Pleocyemata</taxon>
        <taxon>Brachyura</taxon>
        <taxon>Eubrachyura</taxon>
        <taxon>Portunoidea</taxon>
        <taxon>Portunidae</taxon>
        <taxon>Portuninae</taxon>
        <taxon>Portunus</taxon>
    </lineage>
</organism>
<comment type="caution">
    <text evidence="1">The sequence shown here is derived from an EMBL/GenBank/DDBJ whole genome shotgun (WGS) entry which is preliminary data.</text>
</comment>